<dbReference type="Proteomes" id="UP000254554">
    <property type="component" value="Unassembled WGS sequence"/>
</dbReference>
<protein>
    <submittedName>
        <fullName evidence="2">Uncharacterized protein</fullName>
    </submittedName>
</protein>
<feature type="transmembrane region" description="Helical" evidence="1">
    <location>
        <begin position="36"/>
        <end position="59"/>
    </location>
</feature>
<reference evidence="2 3" key="1">
    <citation type="submission" date="2018-06" db="EMBL/GenBank/DDBJ databases">
        <authorList>
            <consortium name="Pathogen Informatics"/>
            <person name="Doyle S."/>
        </authorList>
    </citation>
    <scope>NUCLEOTIDE SEQUENCE [LARGE SCALE GENOMIC DNA]</scope>
    <source>
        <strain evidence="2 3">NCTC11370</strain>
    </source>
</reference>
<dbReference type="GeneID" id="93294161"/>
<dbReference type="EMBL" id="UGGT01000001">
    <property type="protein sequence ID" value="STO23195.1"/>
    <property type="molecule type" value="Genomic_DNA"/>
</dbReference>
<gene>
    <name evidence="2" type="ORF">NCTC11370_03302</name>
</gene>
<accession>A0A377GEH2</accession>
<proteinExistence type="predicted"/>
<evidence type="ECO:0000313" key="2">
    <source>
        <dbReference type="EMBL" id="STO23195.1"/>
    </source>
</evidence>
<feature type="transmembrane region" description="Helical" evidence="1">
    <location>
        <begin position="176"/>
        <end position="203"/>
    </location>
</feature>
<dbReference type="AlphaFoldDB" id="A0A377GEH2"/>
<dbReference type="OrthoDB" id="5653342at2"/>
<feature type="transmembrane region" description="Helical" evidence="1">
    <location>
        <begin position="209"/>
        <end position="230"/>
    </location>
</feature>
<keyword evidence="3" id="KW-1185">Reference proteome</keyword>
<sequence length="333" mass="37004">MIFFKSVVNAIGSGAGVAWPLFGILFALLGGSVASFFSLTFAIISIALFFMVSLPVFYFSYQEMKEHEEILQVQLFKNQNKLLADIKNYIETLEQYAISEKKTVNREELFKRILMMDLNTIASEDANSPLYSILLLLYEEYKLKHTLPSNPIIMDRIMHTISLAPVPLSKKIVPSFFSFVGTFGSLTGCSAGVSGLLSGIGLFSSFTVYPLLGGGILVGALILGGIMAYNSMLKAVDDYKKNLLNQSLKAMHRQLSKATIEREINTKLNQAFNNLSEQKDTKEGSAPNQPGIIESFSCRPIAKKSFTFLSFFKVQQTDFNKPQNDGPPLYIFS</sequence>
<name>A0A377GEH2_9GAMM</name>
<keyword evidence="1" id="KW-0472">Membrane</keyword>
<organism evidence="2 3">
    <name type="scientific">Fluoribacter dumoffii</name>
    <dbReference type="NCBI Taxonomy" id="463"/>
    <lineage>
        <taxon>Bacteria</taxon>
        <taxon>Pseudomonadati</taxon>
        <taxon>Pseudomonadota</taxon>
        <taxon>Gammaproteobacteria</taxon>
        <taxon>Legionellales</taxon>
        <taxon>Legionellaceae</taxon>
        <taxon>Fluoribacter</taxon>
    </lineage>
</organism>
<feature type="transmembrane region" description="Helical" evidence="1">
    <location>
        <begin position="7"/>
        <end position="30"/>
    </location>
</feature>
<evidence type="ECO:0000256" key="1">
    <source>
        <dbReference type="SAM" id="Phobius"/>
    </source>
</evidence>
<keyword evidence="1" id="KW-0812">Transmembrane</keyword>
<keyword evidence="1" id="KW-1133">Transmembrane helix</keyword>
<evidence type="ECO:0000313" key="3">
    <source>
        <dbReference type="Proteomes" id="UP000254554"/>
    </source>
</evidence>
<dbReference type="RefSeq" id="WP_019350367.1">
    <property type="nucleotide sequence ID" value="NZ_UGGT01000001.1"/>
</dbReference>